<dbReference type="GO" id="GO:0005886">
    <property type="term" value="C:plasma membrane"/>
    <property type="evidence" value="ECO:0007669"/>
    <property type="project" value="TreeGrafter"/>
</dbReference>
<sequence>MNPSRSDIMSPKDLSYLSVTSPMSIIDSRTTKSDSFEPKSSIDGEKLIDFVETRDSSEELWNSIIYIPDIELAYDKREKFTTIFKRLLGVLPIYTSQELDWQIKRITNCCLKHINDLHEIHLKRSAAIKMIEDIILRMDMFHVQIQHIVHLTWSIMSILHHFQMRFRSGAKSIITWTRQRQFQECMELYRRLISVFPKSAYPMVLKAMLLFYTAGRLWTIGRLWSVEFPLTEMICILLIYYTQIEEVIEEILTTAENCSFNSDVEPRVLIKILSEVLAKVKFAYMSNSLMKRLLDMFEKSLGPKSYHDFRYGPMKIGLKTSLMNITRNLENKDLLTLARIIELLEHTIKFNFLVFRVFLRGVYYNIKIAKFSARDRKYYKRHRTDIYRVLMTGLKNHYDIKINLDNMYTYLAIICVEIPASYVAVSIVSFAMSMQEFILRTNPPNTVACHHVHAIVMSLLSLVCYVHKAEVFYTYVTSIMERRSDSAPHLNPPLKVVYKYAQHHVLWNKSDLFFEEWEARYGLWKCFRTSKTDTKEESSKDFLPPHSKILI</sequence>
<accession>A0A9N9N1R7</accession>
<organism evidence="2 3">
    <name type="scientific">Ceutorhynchus assimilis</name>
    <name type="common">cabbage seed weevil</name>
    <dbReference type="NCBI Taxonomy" id="467358"/>
    <lineage>
        <taxon>Eukaryota</taxon>
        <taxon>Metazoa</taxon>
        <taxon>Ecdysozoa</taxon>
        <taxon>Arthropoda</taxon>
        <taxon>Hexapoda</taxon>
        <taxon>Insecta</taxon>
        <taxon>Pterygota</taxon>
        <taxon>Neoptera</taxon>
        <taxon>Endopterygota</taxon>
        <taxon>Coleoptera</taxon>
        <taxon>Polyphaga</taxon>
        <taxon>Cucujiformia</taxon>
        <taxon>Curculionidae</taxon>
        <taxon>Ceutorhynchinae</taxon>
        <taxon>Ceutorhynchus</taxon>
    </lineage>
</organism>
<keyword evidence="3" id="KW-1185">Reference proteome</keyword>
<keyword evidence="1" id="KW-0812">Transmembrane</keyword>
<proteinExistence type="predicted"/>
<dbReference type="InterPro" id="IPR051851">
    <property type="entry name" value="EFR3_Homologs"/>
</dbReference>
<dbReference type="AlphaFoldDB" id="A0A9N9N1R7"/>
<feature type="transmembrane region" description="Helical" evidence="1">
    <location>
        <begin position="408"/>
        <end position="432"/>
    </location>
</feature>
<evidence type="ECO:0000256" key="1">
    <source>
        <dbReference type="SAM" id="Phobius"/>
    </source>
</evidence>
<reference evidence="2" key="1">
    <citation type="submission" date="2022-01" db="EMBL/GenBank/DDBJ databases">
        <authorList>
            <person name="King R."/>
        </authorList>
    </citation>
    <scope>NUCLEOTIDE SEQUENCE</scope>
</reference>
<keyword evidence="1" id="KW-0472">Membrane</keyword>
<name>A0A9N9N1R7_9CUCU</name>
<dbReference type="EMBL" id="OU892285">
    <property type="protein sequence ID" value="CAG9773186.1"/>
    <property type="molecule type" value="Genomic_DNA"/>
</dbReference>
<gene>
    <name evidence="2" type="ORF">CEUTPL_LOCUS13584</name>
</gene>
<keyword evidence="1" id="KW-1133">Transmembrane helix</keyword>
<evidence type="ECO:0000313" key="3">
    <source>
        <dbReference type="Proteomes" id="UP001152799"/>
    </source>
</evidence>
<dbReference type="PANTHER" id="PTHR12444:SF9">
    <property type="entry name" value="AGAP013133-PA"/>
    <property type="match status" value="1"/>
</dbReference>
<evidence type="ECO:0000313" key="2">
    <source>
        <dbReference type="EMBL" id="CAG9773186.1"/>
    </source>
</evidence>
<dbReference type="Proteomes" id="UP001152799">
    <property type="component" value="Chromosome 9"/>
</dbReference>
<protein>
    <submittedName>
        <fullName evidence="2">Uncharacterized protein</fullName>
    </submittedName>
</protein>
<dbReference type="GO" id="GO:0072659">
    <property type="term" value="P:protein localization to plasma membrane"/>
    <property type="evidence" value="ECO:0007669"/>
    <property type="project" value="TreeGrafter"/>
</dbReference>
<dbReference type="PANTHER" id="PTHR12444">
    <property type="entry name" value="PROTEIN EFR3 HOMOLOG CMP44E"/>
    <property type="match status" value="1"/>
</dbReference>
<dbReference type="OrthoDB" id="7765283at2759"/>